<dbReference type="PANTHER" id="PTHR11364:SF27">
    <property type="entry name" value="SULFURTRANSFERASE"/>
    <property type="match status" value="1"/>
</dbReference>
<reference evidence="5" key="1">
    <citation type="submission" date="2015-09" db="EMBL/GenBank/DDBJ databases">
        <title>Complete genome of Arthrobacter alpinus strain R3.8.</title>
        <authorList>
            <person name="See-Too W.S."/>
            <person name="Chan K.G."/>
        </authorList>
    </citation>
    <scope>NUCLEOTIDE SEQUENCE [LARGE SCALE GENOMIC DNA]</scope>
    <source>
        <strain evidence="5">R3.8</strain>
    </source>
</reference>
<dbReference type="PANTHER" id="PTHR11364">
    <property type="entry name" value="THIOSULFATE SULFERTANSFERASE"/>
    <property type="match status" value="1"/>
</dbReference>
<dbReference type="PROSITE" id="PS00380">
    <property type="entry name" value="RHODANESE_1"/>
    <property type="match status" value="1"/>
</dbReference>
<dbReference type="OrthoDB" id="9770030at2"/>
<dbReference type="PATRIC" id="fig|656366.3.peg.2231"/>
<evidence type="ECO:0000259" key="3">
    <source>
        <dbReference type="PROSITE" id="PS50206"/>
    </source>
</evidence>
<organism evidence="4 5">
    <name type="scientific">Arthrobacter alpinus</name>
    <dbReference type="NCBI Taxonomy" id="656366"/>
    <lineage>
        <taxon>Bacteria</taxon>
        <taxon>Bacillati</taxon>
        <taxon>Actinomycetota</taxon>
        <taxon>Actinomycetes</taxon>
        <taxon>Micrococcales</taxon>
        <taxon>Micrococcaceae</taxon>
        <taxon>Arthrobacter</taxon>
    </lineage>
</organism>
<dbReference type="SUPFAM" id="SSF52821">
    <property type="entry name" value="Rhodanese/Cell cycle control phosphatase"/>
    <property type="match status" value="2"/>
</dbReference>
<feature type="domain" description="Rhodanese" evidence="3">
    <location>
        <begin position="16"/>
        <end position="134"/>
    </location>
</feature>
<accession>A0A0M3UGE4</accession>
<dbReference type="InterPro" id="IPR036873">
    <property type="entry name" value="Rhodanese-like_dom_sf"/>
</dbReference>
<dbReference type="RefSeq" id="WP_062007150.1">
    <property type="nucleotide sequence ID" value="NZ_CP012677.1"/>
</dbReference>
<dbReference type="Gene3D" id="3.40.250.10">
    <property type="entry name" value="Rhodanese-like domain"/>
    <property type="match status" value="2"/>
</dbReference>
<gene>
    <name evidence="4" type="ORF">AOC05_10320</name>
</gene>
<dbReference type="KEGG" id="aaq:AOC05_10320"/>
<keyword evidence="1 4" id="KW-0808">Transferase</keyword>
<dbReference type="InterPro" id="IPR001307">
    <property type="entry name" value="Thiosulphate_STrfase_CS"/>
</dbReference>
<dbReference type="Pfam" id="PF00581">
    <property type="entry name" value="Rhodanese"/>
    <property type="match status" value="2"/>
</dbReference>
<dbReference type="GO" id="GO:0004792">
    <property type="term" value="F:thiosulfate-cyanide sulfurtransferase activity"/>
    <property type="evidence" value="ECO:0007669"/>
    <property type="project" value="InterPro"/>
</dbReference>
<name>A0A0M3UGE4_9MICC</name>
<evidence type="ECO:0000313" key="5">
    <source>
        <dbReference type="Proteomes" id="UP000062833"/>
    </source>
</evidence>
<proteinExistence type="predicted"/>
<evidence type="ECO:0000256" key="2">
    <source>
        <dbReference type="ARBA" id="ARBA00022737"/>
    </source>
</evidence>
<protein>
    <submittedName>
        <fullName evidence="4">Thiosulfate sulfurtransferase</fullName>
    </submittedName>
</protein>
<dbReference type="SMART" id="SM00450">
    <property type="entry name" value="RHOD"/>
    <property type="match status" value="2"/>
</dbReference>
<dbReference type="AlphaFoldDB" id="A0A0M3UGE4"/>
<evidence type="ECO:0000256" key="1">
    <source>
        <dbReference type="ARBA" id="ARBA00022679"/>
    </source>
</evidence>
<dbReference type="EMBL" id="CP012677">
    <property type="protein sequence ID" value="ALE92609.1"/>
    <property type="molecule type" value="Genomic_DNA"/>
</dbReference>
<keyword evidence="5" id="KW-1185">Reference proteome</keyword>
<dbReference type="InterPro" id="IPR045078">
    <property type="entry name" value="TST/MPST-like"/>
</dbReference>
<keyword evidence="2" id="KW-0677">Repeat</keyword>
<dbReference type="CDD" id="cd01448">
    <property type="entry name" value="TST_Repeat_1"/>
    <property type="match status" value="1"/>
</dbReference>
<dbReference type="Proteomes" id="UP000062833">
    <property type="component" value="Chromosome"/>
</dbReference>
<sequence length="281" mass="29440">MSVLITVAQLQQRLAAGQRTVLLDVRWVLGDPHGHDHYLAGHLPGAVFVDMNTELASHGEPRDGRHPLPAEADFQATVHRWGINTADTVVVYDDAGSAAAARAWWLLGYSGIGNVFLLDGGLAAWRAAGLPQRTGEVQAQAGDAVVRFGAKGTLDEKEAGQWPGVLLDARAGGRYRGETEPIDPRAGHIPGAVSAPTLENLAADKTFLSAEALRAHFAALGVAPGVEIGVYCGSGVSAAHQIAALEIAGFRASLFPGSWSAWSNRAELPVETGPGGDRVEP</sequence>
<dbReference type="CDD" id="cd01449">
    <property type="entry name" value="TST_Repeat_2"/>
    <property type="match status" value="1"/>
</dbReference>
<dbReference type="InterPro" id="IPR001763">
    <property type="entry name" value="Rhodanese-like_dom"/>
</dbReference>
<dbReference type="PROSITE" id="PS50206">
    <property type="entry name" value="RHODANESE_3"/>
    <property type="match status" value="2"/>
</dbReference>
<feature type="domain" description="Rhodanese" evidence="3">
    <location>
        <begin position="165"/>
        <end position="271"/>
    </location>
</feature>
<evidence type="ECO:0000313" key="4">
    <source>
        <dbReference type="EMBL" id="ALE92609.1"/>
    </source>
</evidence>